<feature type="compositionally biased region" description="Basic and acidic residues" evidence="3">
    <location>
        <begin position="143"/>
        <end position="175"/>
    </location>
</feature>
<keyword evidence="1 2" id="KW-0175">Coiled coil</keyword>
<feature type="region of interest" description="Disordered" evidence="3">
    <location>
        <begin position="297"/>
        <end position="361"/>
    </location>
</feature>
<feature type="compositionally biased region" description="Low complexity" evidence="3">
    <location>
        <begin position="132"/>
        <end position="142"/>
    </location>
</feature>
<feature type="coiled-coil region" evidence="2">
    <location>
        <begin position="473"/>
        <end position="637"/>
    </location>
</feature>
<evidence type="ECO:0008006" key="5">
    <source>
        <dbReference type="Google" id="ProtNLM"/>
    </source>
</evidence>
<accession>A0A7S3GLN2</accession>
<dbReference type="PANTHER" id="PTHR32083">
    <property type="entry name" value="CILIA AND FLAGELLA-ASSOCIATED PROTEIN 58-RELATED"/>
    <property type="match status" value="1"/>
</dbReference>
<evidence type="ECO:0000256" key="1">
    <source>
        <dbReference type="ARBA" id="ARBA00023054"/>
    </source>
</evidence>
<feature type="region of interest" description="Disordered" evidence="3">
    <location>
        <begin position="1"/>
        <end position="61"/>
    </location>
</feature>
<evidence type="ECO:0000256" key="3">
    <source>
        <dbReference type="SAM" id="MobiDB-lite"/>
    </source>
</evidence>
<gene>
    <name evidence="4" type="ORF">PBIL07802_LOCUS32547</name>
</gene>
<dbReference type="SUPFAM" id="SSF57997">
    <property type="entry name" value="Tropomyosin"/>
    <property type="match status" value="1"/>
</dbReference>
<evidence type="ECO:0000313" key="4">
    <source>
        <dbReference type="EMBL" id="CAE0270192.1"/>
    </source>
</evidence>
<feature type="compositionally biased region" description="Basic and acidic residues" evidence="3">
    <location>
        <begin position="241"/>
        <end position="259"/>
    </location>
</feature>
<reference evidence="4" key="1">
    <citation type="submission" date="2021-01" db="EMBL/GenBank/DDBJ databases">
        <authorList>
            <person name="Corre E."/>
            <person name="Pelletier E."/>
            <person name="Niang G."/>
            <person name="Scheremetjew M."/>
            <person name="Finn R."/>
            <person name="Kale V."/>
            <person name="Holt S."/>
            <person name="Cochrane G."/>
            <person name="Meng A."/>
            <person name="Brown T."/>
            <person name="Cohen L."/>
        </authorList>
    </citation>
    <scope>NUCLEOTIDE SEQUENCE</scope>
    <source>
        <strain evidence="4">NIES-2562</strain>
    </source>
</reference>
<feature type="region of interest" description="Disordered" evidence="3">
    <location>
        <begin position="113"/>
        <end position="259"/>
    </location>
</feature>
<dbReference type="AlphaFoldDB" id="A0A7S3GLN2"/>
<evidence type="ECO:0000256" key="2">
    <source>
        <dbReference type="SAM" id="Coils"/>
    </source>
</evidence>
<sequence>MAKKAEAGAGEKKKGSEEGKPQKKKGQDERGGYRNSSGEKDRQQQRERGPRYSEPDMDVIDMKTMEAQLAAVESKLEALSRKNQVEAGGEKEVEEDPQLAAAKKLADVAMQKRFNTGMQQTSSSLPVPAPVPARTAAASAKVENARAGKVEERKPVGNDKKGESESSSAKKEEKVTANASGSMDKKEPSPTNPSTDTKLQPGKSDGKAEKGVEERRKEEKRENVKVQASVNPNVSTQQQSENKEGAQHVRKGEETSAMDTIRRVFAGKEGEHLPPMPPMGFAPFDSRFAPPMPNAIGGGVHGGSANDGVAGFHSISPPTHPFVGHPPQQQGGAHVHYDESSDEGDDEEGEEDDGGVYHGYAPHIMTHPPHPSGMPFPHNVNQSEVGHMSMMHPMQGMHVPPEQGGMEQQGAPHHGYMGQMSHNFVEQGMAHMPHHPGMDGMHPGMGFPMMPGFDGGNVPLEVAFSHPEVQKAMAAMQSTMENLRSNVSKLEKEVSNLGEERDSLKKDVEEKESDAAKLQAELADMQEEVADVKAERDAARKNVQQLDDTLEQTKTEYERSLAAAHQAQSQLQSEIAQLKAELEAEREARALLEEAEKERSQLYSEAEATMKEQEVKLKEAETEVELLTSQIRSISEEGKVGAAVPEVLRAVQANMNVSVGELEGEVMKLVEKHMNARAGEEIIELKQTPILLKCVAHLLMEGAQLESERAKLGLLQTVRAAAIHAFSTYKAESLGSVAVSLSEGELVQSGKARGRGRGRAALMKDPRRREVRSLTSLLFAVAALVKEKKGEEPEVELPPVLGRDWESVAMDVARPPPPAITFARSTDADGSIIDATASFGPAAIVSQVGVEMEENNVSDLPPTFPRPSLSPYYGHQLGAVGEPSSSSLPSSKPLTKEEWNEAMNKVATHFPNIQKSVLNAHLRAANGDVETAAREIVNDMRRGQIGDGGMGEEERRKVLAAISSPYSEQ</sequence>
<dbReference type="EMBL" id="HBIB01049345">
    <property type="protein sequence ID" value="CAE0270192.1"/>
    <property type="molecule type" value="Transcribed_RNA"/>
</dbReference>
<dbReference type="Gene3D" id="1.10.287.1490">
    <property type="match status" value="1"/>
</dbReference>
<organism evidence="4">
    <name type="scientific">Palpitomonas bilix</name>
    <dbReference type="NCBI Taxonomy" id="652834"/>
    <lineage>
        <taxon>Eukaryota</taxon>
        <taxon>Eukaryota incertae sedis</taxon>
    </lineage>
</organism>
<feature type="compositionally biased region" description="Polar residues" evidence="3">
    <location>
        <begin position="228"/>
        <end position="240"/>
    </location>
</feature>
<protein>
    <recommendedName>
        <fullName evidence="5">CUE domain-containing protein</fullName>
    </recommendedName>
</protein>
<dbReference type="Gene3D" id="1.10.8.10">
    <property type="entry name" value="DNA helicase RuvA subunit, C-terminal domain"/>
    <property type="match status" value="1"/>
</dbReference>
<feature type="compositionally biased region" description="Polar residues" evidence="3">
    <location>
        <begin position="113"/>
        <end position="125"/>
    </location>
</feature>
<feature type="compositionally biased region" description="Basic and acidic residues" evidence="3">
    <location>
        <begin position="204"/>
        <end position="224"/>
    </location>
</feature>
<proteinExistence type="predicted"/>
<name>A0A7S3GLN2_9EUKA</name>
<feature type="compositionally biased region" description="Acidic residues" evidence="3">
    <location>
        <begin position="340"/>
        <end position="354"/>
    </location>
</feature>